<feature type="domain" description="Response regulatory" evidence="6">
    <location>
        <begin position="584"/>
        <end position="700"/>
    </location>
</feature>
<evidence type="ECO:0000259" key="6">
    <source>
        <dbReference type="PROSITE" id="PS50110"/>
    </source>
</evidence>
<dbReference type="InterPro" id="IPR003661">
    <property type="entry name" value="HisK_dim/P_dom"/>
</dbReference>
<dbReference type="Gene3D" id="3.30.565.10">
    <property type="entry name" value="Histidine kinase-like ATPase, C-terminal domain"/>
    <property type="match status" value="1"/>
</dbReference>
<dbReference type="PROSITE" id="PS50109">
    <property type="entry name" value="HIS_KIN"/>
    <property type="match status" value="1"/>
</dbReference>
<dbReference type="InterPro" id="IPR000014">
    <property type="entry name" value="PAS"/>
</dbReference>
<dbReference type="PANTHER" id="PTHR43065:SF42">
    <property type="entry name" value="TWO-COMPONENT SENSOR PPRA"/>
    <property type="match status" value="1"/>
</dbReference>
<dbReference type="OrthoDB" id="9792270at2"/>
<dbReference type="InterPro" id="IPR013656">
    <property type="entry name" value="PAS_4"/>
</dbReference>
<dbReference type="InterPro" id="IPR003594">
    <property type="entry name" value="HATPase_dom"/>
</dbReference>
<dbReference type="CDD" id="cd00130">
    <property type="entry name" value="PAS"/>
    <property type="match status" value="1"/>
</dbReference>
<feature type="domain" description="Histidine kinase" evidence="5">
    <location>
        <begin position="334"/>
        <end position="562"/>
    </location>
</feature>
<keyword evidence="3 4" id="KW-0597">Phosphoprotein</keyword>
<dbReference type="Proteomes" id="UP000199317">
    <property type="component" value="Unassembled WGS sequence"/>
</dbReference>
<dbReference type="Gene3D" id="3.30.450.20">
    <property type="entry name" value="PAS domain"/>
    <property type="match status" value="2"/>
</dbReference>
<dbReference type="GO" id="GO:0000155">
    <property type="term" value="F:phosphorelay sensor kinase activity"/>
    <property type="evidence" value="ECO:0007669"/>
    <property type="project" value="InterPro"/>
</dbReference>
<evidence type="ECO:0000256" key="2">
    <source>
        <dbReference type="ARBA" id="ARBA00012438"/>
    </source>
</evidence>
<feature type="domain" description="PAS" evidence="7">
    <location>
        <begin position="211"/>
        <end position="269"/>
    </location>
</feature>
<dbReference type="PRINTS" id="PR00344">
    <property type="entry name" value="BCTRLSENSOR"/>
</dbReference>
<protein>
    <recommendedName>
        <fullName evidence="2">histidine kinase</fullName>
        <ecNumber evidence="2">2.7.13.3</ecNumber>
    </recommendedName>
</protein>
<dbReference type="SMART" id="SM00388">
    <property type="entry name" value="HisKA"/>
    <property type="match status" value="1"/>
</dbReference>
<comment type="catalytic activity">
    <reaction evidence="1">
        <text>ATP + protein L-histidine = ADP + protein N-phospho-L-histidine.</text>
        <dbReference type="EC" id="2.7.13.3"/>
    </reaction>
</comment>
<dbReference type="InterPro" id="IPR001789">
    <property type="entry name" value="Sig_transdc_resp-reg_receiver"/>
</dbReference>
<dbReference type="SMART" id="SM00387">
    <property type="entry name" value="HATPase_c"/>
    <property type="match status" value="1"/>
</dbReference>
<dbReference type="InterPro" id="IPR004358">
    <property type="entry name" value="Sig_transdc_His_kin-like_C"/>
</dbReference>
<dbReference type="AlphaFoldDB" id="A0A1H0SZ27"/>
<dbReference type="InterPro" id="IPR035965">
    <property type="entry name" value="PAS-like_dom_sf"/>
</dbReference>
<dbReference type="EC" id="2.7.13.3" evidence="2"/>
<accession>A0A1H0SZ27</accession>
<evidence type="ECO:0000313" key="8">
    <source>
        <dbReference type="EMBL" id="SDP47087.1"/>
    </source>
</evidence>
<dbReference type="Pfam" id="PF02518">
    <property type="entry name" value="HATPase_c"/>
    <property type="match status" value="1"/>
</dbReference>
<dbReference type="InterPro" id="IPR036890">
    <property type="entry name" value="HATPase_C_sf"/>
</dbReference>
<dbReference type="SUPFAM" id="SSF47384">
    <property type="entry name" value="Homodimeric domain of signal transducing histidine kinase"/>
    <property type="match status" value="1"/>
</dbReference>
<sequence>MAVGAEGRFGHVIIAPDMSVPSPMHSDFLRTAGEMSERVRRHDWSSTPLGPMESWPEALRVAVQMVLASRFPKCLAWGPEMVSIYNDAFRVILGAKPEALGRSFYAVWAEAWETIGPLAERALAGDSVFLEDFPLVVRRQGYDEQAYFTFCYSPVCDGSGTVVGFMDTVVETTGKFLAQQRLQDLAATLEQQVADRTADRNRLWLLSDAMLVVTRLDGTIAAVNPAWQATLGYSEDETIGRRILTFIHDDEAVRVPGDVQRLAEAVRHQATLRFRHRSGADRWIDWTAVPGDGFVQAVGRDVTDERARTEALLQSQERVRHSQKMEAIGQLTGGIAHDFNNMLQGVVLPLQLIGQRHARGHMDDIPRYVEAGLSSARRAAALTQRLLAFSRRQPLDVRPVDVAASIRNLEPMLANTCGENTRLDIDVPEALWPVLTDVHQLESAVLNLAINARDAMPEGGRLRITAGNLGGSQALPPQEREALGLPPGDLVRVQVSDTGHGMSKEVLDLAFDPFFTTKPIGQGTGLGLSMIYGYMRQSGGAVALESEEGRGTCVSLYFPRSSERASDEAPASLDSAEAGKRPDSVLVVEDDATVREFVCELLRDLGFQVMSARTGAEGMAMLSGAIHFDLLVSDVGLPGPNGRQVADFARERLPGILVLLMTGYAEQAAMDSGFLATHRMELIVKPFDAQALVQKVLDMVGAPGR</sequence>
<dbReference type="SUPFAM" id="SSF52172">
    <property type="entry name" value="CheY-like"/>
    <property type="match status" value="1"/>
</dbReference>
<dbReference type="InterPro" id="IPR005467">
    <property type="entry name" value="His_kinase_dom"/>
</dbReference>
<dbReference type="Gene3D" id="3.40.50.2300">
    <property type="match status" value="1"/>
</dbReference>
<dbReference type="Pfam" id="PF08448">
    <property type="entry name" value="PAS_4"/>
    <property type="match status" value="1"/>
</dbReference>
<evidence type="ECO:0000259" key="7">
    <source>
        <dbReference type="PROSITE" id="PS50112"/>
    </source>
</evidence>
<dbReference type="SMART" id="SM00448">
    <property type="entry name" value="REC"/>
    <property type="match status" value="1"/>
</dbReference>
<dbReference type="EMBL" id="FNJL01000013">
    <property type="protein sequence ID" value="SDP47087.1"/>
    <property type="molecule type" value="Genomic_DNA"/>
</dbReference>
<evidence type="ECO:0000256" key="3">
    <source>
        <dbReference type="ARBA" id="ARBA00022553"/>
    </source>
</evidence>
<evidence type="ECO:0000259" key="5">
    <source>
        <dbReference type="PROSITE" id="PS50109"/>
    </source>
</evidence>
<organism evidence="8 9">
    <name type="scientific">Paracidovorax cattleyae</name>
    <dbReference type="NCBI Taxonomy" id="80868"/>
    <lineage>
        <taxon>Bacteria</taxon>
        <taxon>Pseudomonadati</taxon>
        <taxon>Pseudomonadota</taxon>
        <taxon>Betaproteobacteria</taxon>
        <taxon>Burkholderiales</taxon>
        <taxon>Comamonadaceae</taxon>
        <taxon>Paracidovorax</taxon>
    </lineage>
</organism>
<evidence type="ECO:0000313" key="9">
    <source>
        <dbReference type="Proteomes" id="UP000199317"/>
    </source>
</evidence>
<dbReference type="Pfam" id="PF00072">
    <property type="entry name" value="Response_reg"/>
    <property type="match status" value="1"/>
</dbReference>
<dbReference type="SUPFAM" id="SSF55785">
    <property type="entry name" value="PYP-like sensor domain (PAS domain)"/>
    <property type="match status" value="2"/>
</dbReference>
<gene>
    <name evidence="8" type="ORF">SAMN04489708_113148</name>
</gene>
<dbReference type="PROSITE" id="PS50110">
    <property type="entry name" value="RESPONSE_REGULATORY"/>
    <property type="match status" value="1"/>
</dbReference>
<dbReference type="Gene3D" id="1.10.287.130">
    <property type="match status" value="1"/>
</dbReference>
<dbReference type="SUPFAM" id="SSF55874">
    <property type="entry name" value="ATPase domain of HSP90 chaperone/DNA topoisomerase II/histidine kinase"/>
    <property type="match status" value="1"/>
</dbReference>
<name>A0A1H0SZ27_9BURK</name>
<dbReference type="NCBIfam" id="TIGR00229">
    <property type="entry name" value="sensory_box"/>
    <property type="match status" value="1"/>
</dbReference>
<feature type="modified residue" description="4-aspartylphosphate" evidence="4">
    <location>
        <position position="634"/>
    </location>
</feature>
<proteinExistence type="predicted"/>
<evidence type="ECO:0000256" key="4">
    <source>
        <dbReference type="PROSITE-ProRule" id="PRU00169"/>
    </source>
</evidence>
<keyword evidence="9" id="KW-1185">Reference proteome</keyword>
<dbReference type="PANTHER" id="PTHR43065">
    <property type="entry name" value="SENSOR HISTIDINE KINASE"/>
    <property type="match status" value="1"/>
</dbReference>
<dbReference type="PROSITE" id="PS50112">
    <property type="entry name" value="PAS"/>
    <property type="match status" value="1"/>
</dbReference>
<dbReference type="SMART" id="SM00091">
    <property type="entry name" value="PAS"/>
    <property type="match status" value="1"/>
</dbReference>
<reference evidence="9" key="1">
    <citation type="submission" date="2016-10" db="EMBL/GenBank/DDBJ databases">
        <authorList>
            <person name="Varghese N."/>
            <person name="Submissions S."/>
        </authorList>
    </citation>
    <scope>NUCLEOTIDE SEQUENCE [LARGE SCALE GENOMIC DNA]</scope>
    <source>
        <strain evidence="9">DSM 17101</strain>
    </source>
</reference>
<evidence type="ECO:0000256" key="1">
    <source>
        <dbReference type="ARBA" id="ARBA00000085"/>
    </source>
</evidence>
<dbReference type="InterPro" id="IPR036097">
    <property type="entry name" value="HisK_dim/P_sf"/>
</dbReference>
<dbReference type="InterPro" id="IPR011006">
    <property type="entry name" value="CheY-like_superfamily"/>
</dbReference>